<dbReference type="RefSeq" id="XP_026023188.1">
    <property type="nucleotide sequence ID" value="XM_026167403.1"/>
</dbReference>
<dbReference type="SMART" id="SM00159">
    <property type="entry name" value="PTX"/>
    <property type="match status" value="1"/>
</dbReference>
<evidence type="ECO:0000256" key="8">
    <source>
        <dbReference type="ARBA" id="ARBA00038102"/>
    </source>
</evidence>
<evidence type="ECO:0000256" key="4">
    <source>
        <dbReference type="ARBA" id="ARBA00022723"/>
    </source>
</evidence>
<dbReference type="InterPro" id="IPR013320">
    <property type="entry name" value="ConA-like_dom_sf"/>
</dbReference>
<dbReference type="GeneTree" id="ENSGT00530000066252"/>
<comment type="similarity">
    <text evidence="8">Belongs to the pentraxin family.</text>
</comment>
<evidence type="ECO:0000259" key="11">
    <source>
        <dbReference type="SMART" id="SM00159"/>
    </source>
</evidence>
<dbReference type="PANTHER" id="PTHR45869:SF7">
    <property type="entry name" value="C-REACTIVE PROTEIN"/>
    <property type="match status" value="1"/>
</dbReference>
<feature type="chain" id="PRO_5044310663" description="Pentraxin (PTX) domain-containing protein" evidence="10">
    <location>
        <begin position="22"/>
        <end position="305"/>
    </location>
</feature>
<evidence type="ECO:0000256" key="10">
    <source>
        <dbReference type="SAM" id="SignalP"/>
    </source>
</evidence>
<sequence length="305" mass="35353">MKMKLLFVLSLMVFMPTMVEPAPTEERPTWPRTTGSSEINLDGRMFTLSRNYGGVIFYHPSYHFQTPYPTRSYKVGAPNTTKHPNTTTTTTTTKHPKTTTTKATTTQSPTRSVSVCLRYMTDAVQPTFPLFTLSPDTSSLSLQRSFDTFMLSYYDSFSVDLQPIVHLWPDIKQDIWTSVCLTVDTSKSVVQMFSGGYMSPRKVMPYQYVWSGEPVISFPGFDGQLTDVQVWDYPLRYKDIFYYMSRSYYGSYSGSVISWSYIRYDNRGRAVLEDNFDMRAKVEQESRRKEKKMRFFSVEENKLLL</sequence>
<evidence type="ECO:0000256" key="5">
    <source>
        <dbReference type="ARBA" id="ARBA00022729"/>
    </source>
</evidence>
<reference evidence="12 13" key="1">
    <citation type="submission" date="2018-05" db="EMBL/GenBank/DDBJ databases">
        <authorList>
            <person name="Datahose"/>
        </authorList>
    </citation>
    <scope>NUCLEOTIDE SEQUENCE</scope>
</reference>
<dbReference type="Proteomes" id="UP000265100">
    <property type="component" value="Chromosome 5"/>
</dbReference>
<name>A0AAX7TIA2_ASTCA</name>
<reference evidence="13" key="2">
    <citation type="submission" date="2023-03" db="EMBL/GenBank/DDBJ databases">
        <authorList>
            <consortium name="Wellcome Sanger Institute Data Sharing"/>
        </authorList>
    </citation>
    <scope>NUCLEOTIDE SEQUENCE [LARGE SCALE GENOMIC DNA]</scope>
</reference>
<evidence type="ECO:0000256" key="9">
    <source>
        <dbReference type="SAM" id="MobiDB-lite"/>
    </source>
</evidence>
<dbReference type="GO" id="GO:0046872">
    <property type="term" value="F:metal ion binding"/>
    <property type="evidence" value="ECO:0007669"/>
    <property type="project" value="UniProtKB-KW"/>
</dbReference>
<dbReference type="AlphaFoldDB" id="A0AAX7TIA2"/>
<dbReference type="InterPro" id="IPR001759">
    <property type="entry name" value="PTX_dom"/>
</dbReference>
<dbReference type="Ensembl" id="ENSACLT00000081498.1">
    <property type="protein sequence ID" value="ENSACLP00000056085.1"/>
    <property type="gene ID" value="ENSACLG00000032143.1"/>
</dbReference>
<evidence type="ECO:0000256" key="3">
    <source>
        <dbReference type="ARBA" id="ARBA00022525"/>
    </source>
</evidence>
<evidence type="ECO:0000256" key="1">
    <source>
        <dbReference type="ARBA" id="ARBA00001913"/>
    </source>
</evidence>
<evidence type="ECO:0000256" key="2">
    <source>
        <dbReference type="ARBA" id="ARBA00004613"/>
    </source>
</evidence>
<keyword evidence="7" id="KW-1015">Disulfide bond</keyword>
<feature type="domain" description="Pentraxin (PTX)" evidence="11">
    <location>
        <begin position="85"/>
        <end position="278"/>
    </location>
</feature>
<keyword evidence="4" id="KW-0479">Metal-binding</keyword>
<comment type="subcellular location">
    <subcellularLocation>
        <location evidence="2">Secreted</location>
    </subcellularLocation>
</comment>
<dbReference type="PANTHER" id="PTHR45869">
    <property type="entry name" value="C-REACTIVE PROTEIN-RELATED"/>
    <property type="match status" value="1"/>
</dbReference>
<dbReference type="InterPro" id="IPR051005">
    <property type="entry name" value="Pentraxin_domain"/>
</dbReference>
<accession>A0AAX7TIA2</accession>
<keyword evidence="3" id="KW-0964">Secreted</keyword>
<feature type="region of interest" description="Disordered" evidence="9">
    <location>
        <begin position="76"/>
        <end position="106"/>
    </location>
</feature>
<dbReference type="GeneID" id="113022233"/>
<protein>
    <recommendedName>
        <fullName evidence="11">Pentraxin (PTX) domain-containing protein</fullName>
    </recommendedName>
</protein>
<comment type="cofactor">
    <cofactor evidence="1">
        <name>Ca(2+)</name>
        <dbReference type="ChEBI" id="CHEBI:29108"/>
    </cofactor>
</comment>
<evidence type="ECO:0000313" key="12">
    <source>
        <dbReference type="Ensembl" id="ENSACLP00000056085.1"/>
    </source>
</evidence>
<feature type="compositionally biased region" description="Low complexity" evidence="9">
    <location>
        <begin position="77"/>
        <end position="106"/>
    </location>
</feature>
<reference evidence="12" key="4">
    <citation type="submission" date="2025-09" db="UniProtKB">
        <authorList>
            <consortium name="Ensembl"/>
        </authorList>
    </citation>
    <scope>IDENTIFICATION</scope>
</reference>
<dbReference type="SUPFAM" id="SSF49899">
    <property type="entry name" value="Concanavalin A-like lectins/glucanases"/>
    <property type="match status" value="1"/>
</dbReference>
<organism evidence="12 13">
    <name type="scientific">Astatotilapia calliptera</name>
    <name type="common">Eastern happy</name>
    <name type="synonym">Chromis callipterus</name>
    <dbReference type="NCBI Taxonomy" id="8154"/>
    <lineage>
        <taxon>Eukaryota</taxon>
        <taxon>Metazoa</taxon>
        <taxon>Chordata</taxon>
        <taxon>Craniata</taxon>
        <taxon>Vertebrata</taxon>
        <taxon>Euteleostomi</taxon>
        <taxon>Actinopterygii</taxon>
        <taxon>Neopterygii</taxon>
        <taxon>Teleostei</taxon>
        <taxon>Neoteleostei</taxon>
        <taxon>Acanthomorphata</taxon>
        <taxon>Ovalentaria</taxon>
        <taxon>Cichlomorphae</taxon>
        <taxon>Cichliformes</taxon>
        <taxon>Cichlidae</taxon>
        <taxon>African cichlids</taxon>
        <taxon>Pseudocrenilabrinae</taxon>
        <taxon>Haplochromini</taxon>
        <taxon>Astatotilapia</taxon>
    </lineage>
</organism>
<dbReference type="GO" id="GO:0005576">
    <property type="term" value="C:extracellular region"/>
    <property type="evidence" value="ECO:0007669"/>
    <property type="project" value="UniProtKB-SubCell"/>
</dbReference>
<reference evidence="12" key="3">
    <citation type="submission" date="2025-08" db="UniProtKB">
        <authorList>
            <consortium name="Ensembl"/>
        </authorList>
    </citation>
    <scope>IDENTIFICATION</scope>
</reference>
<keyword evidence="5 10" id="KW-0732">Signal</keyword>
<evidence type="ECO:0000256" key="7">
    <source>
        <dbReference type="ARBA" id="ARBA00023157"/>
    </source>
</evidence>
<dbReference type="Gene3D" id="2.60.120.200">
    <property type="match status" value="1"/>
</dbReference>
<feature type="signal peptide" evidence="10">
    <location>
        <begin position="1"/>
        <end position="21"/>
    </location>
</feature>
<evidence type="ECO:0000256" key="6">
    <source>
        <dbReference type="ARBA" id="ARBA00022837"/>
    </source>
</evidence>
<proteinExistence type="inferred from homology"/>
<keyword evidence="13" id="KW-1185">Reference proteome</keyword>
<keyword evidence="6" id="KW-0106">Calcium</keyword>
<evidence type="ECO:0000313" key="13">
    <source>
        <dbReference type="Proteomes" id="UP000265100"/>
    </source>
</evidence>